<evidence type="ECO:0000259" key="7">
    <source>
        <dbReference type="PROSITE" id="PS51201"/>
    </source>
</evidence>
<dbReference type="PROSITE" id="PS51201">
    <property type="entry name" value="RCK_N"/>
    <property type="match status" value="1"/>
</dbReference>
<reference evidence="9 10" key="1">
    <citation type="submission" date="2015-07" db="EMBL/GenBank/DDBJ databases">
        <title>Genome sequence of Ornatilinea apprima DSM 23815.</title>
        <authorList>
            <person name="Hemp J."/>
            <person name="Ward L.M."/>
            <person name="Pace L.A."/>
            <person name="Fischer W.W."/>
        </authorList>
    </citation>
    <scope>NUCLEOTIDE SEQUENCE [LARGE SCALE GENOMIC DNA]</scope>
    <source>
        <strain evidence="9 10">P3M-1</strain>
    </source>
</reference>
<organism evidence="9 10">
    <name type="scientific">Ornatilinea apprima</name>
    <dbReference type="NCBI Taxonomy" id="1134406"/>
    <lineage>
        <taxon>Bacteria</taxon>
        <taxon>Bacillati</taxon>
        <taxon>Chloroflexota</taxon>
        <taxon>Anaerolineae</taxon>
        <taxon>Anaerolineales</taxon>
        <taxon>Anaerolineaceae</taxon>
        <taxon>Ornatilinea</taxon>
    </lineage>
</organism>
<dbReference type="InterPro" id="IPR036291">
    <property type="entry name" value="NAD(P)-bd_dom_sf"/>
</dbReference>
<dbReference type="SUPFAM" id="SSF116726">
    <property type="entry name" value="TrkA C-terminal domain-like"/>
    <property type="match status" value="1"/>
</dbReference>
<keyword evidence="5" id="KW-0520">NAD</keyword>
<feature type="domain" description="RCK N-terminal" evidence="7">
    <location>
        <begin position="1"/>
        <end position="119"/>
    </location>
</feature>
<dbReference type="AlphaFoldDB" id="A0A0P6XLQ2"/>
<dbReference type="InterPro" id="IPR036721">
    <property type="entry name" value="RCK_C_sf"/>
</dbReference>
<dbReference type="PROSITE" id="PS51202">
    <property type="entry name" value="RCK_C"/>
    <property type="match status" value="1"/>
</dbReference>
<dbReference type="RefSeq" id="WP_075063283.1">
    <property type="nucleotide sequence ID" value="NZ_LGCL01000026.1"/>
</dbReference>
<dbReference type="SUPFAM" id="SSF51735">
    <property type="entry name" value="NAD(P)-binding Rossmann-fold domains"/>
    <property type="match status" value="1"/>
</dbReference>
<protein>
    <recommendedName>
        <fullName evidence="1">Trk system potassium uptake protein TrkA</fullName>
    </recommendedName>
</protein>
<comment type="caution">
    <text evidence="9">The sequence shown here is derived from an EMBL/GenBank/DDBJ whole genome shotgun (WGS) entry which is preliminary data.</text>
</comment>
<evidence type="ECO:0000256" key="1">
    <source>
        <dbReference type="ARBA" id="ARBA00017378"/>
    </source>
</evidence>
<keyword evidence="3" id="KW-0633">Potassium transport</keyword>
<evidence type="ECO:0000259" key="8">
    <source>
        <dbReference type="PROSITE" id="PS51202"/>
    </source>
</evidence>
<keyword evidence="10" id="KW-1185">Reference proteome</keyword>
<dbReference type="PRINTS" id="PR00335">
    <property type="entry name" value="KUPTAKETRKA"/>
</dbReference>
<evidence type="ECO:0000256" key="2">
    <source>
        <dbReference type="ARBA" id="ARBA00022448"/>
    </source>
</evidence>
<dbReference type="OrthoDB" id="9775180at2"/>
<keyword evidence="6" id="KW-0406">Ion transport</keyword>
<sequence>MFVMIVGGGNVGMHLASFLLDQGYKVKIVENRPEMISRLERKLPKEVIVFGSGSDPNVLESADIRHVDVMVAATGQDETNLVVSSLAKLEFGVPRVIGRVNNPLNAWLYTIDMGVDVALNQAELIGTLVAEQMSLGDMMTLLRLRKGKFSIVEEKVAPGAPADGKALKDIKFPNDCTITAVIRDGSLIVPHGDTILQTTDEVLALVSTEQIPVLAALLGKPIK</sequence>
<proteinExistence type="predicted"/>
<dbReference type="PANTHER" id="PTHR43833">
    <property type="entry name" value="POTASSIUM CHANNEL PROTEIN 2-RELATED-RELATED"/>
    <property type="match status" value="1"/>
</dbReference>
<dbReference type="InterPro" id="IPR006037">
    <property type="entry name" value="RCK_C"/>
</dbReference>
<dbReference type="Pfam" id="PF02080">
    <property type="entry name" value="TrkA_C"/>
    <property type="match status" value="1"/>
</dbReference>
<dbReference type="Pfam" id="PF02254">
    <property type="entry name" value="TrkA_N"/>
    <property type="match status" value="1"/>
</dbReference>
<feature type="domain" description="RCK C-terminal" evidence="8">
    <location>
        <begin position="139"/>
        <end position="220"/>
    </location>
</feature>
<dbReference type="InterPro" id="IPR050721">
    <property type="entry name" value="Trk_Ktr_HKT_K-transport"/>
</dbReference>
<evidence type="ECO:0000256" key="4">
    <source>
        <dbReference type="ARBA" id="ARBA00022958"/>
    </source>
</evidence>
<dbReference type="InterPro" id="IPR006036">
    <property type="entry name" value="K_uptake_TrkA"/>
</dbReference>
<dbReference type="Gene3D" id="3.30.70.1450">
    <property type="entry name" value="Regulator of K+ conductance, C-terminal domain"/>
    <property type="match status" value="1"/>
</dbReference>
<keyword evidence="2" id="KW-0813">Transport</keyword>
<evidence type="ECO:0000313" key="10">
    <source>
        <dbReference type="Proteomes" id="UP000050417"/>
    </source>
</evidence>
<evidence type="ECO:0000256" key="6">
    <source>
        <dbReference type="ARBA" id="ARBA00023065"/>
    </source>
</evidence>
<evidence type="ECO:0000313" key="9">
    <source>
        <dbReference type="EMBL" id="KPL76087.1"/>
    </source>
</evidence>
<dbReference type="GO" id="GO:0005886">
    <property type="term" value="C:plasma membrane"/>
    <property type="evidence" value="ECO:0007669"/>
    <property type="project" value="InterPro"/>
</dbReference>
<keyword evidence="4" id="KW-0630">Potassium</keyword>
<dbReference type="EMBL" id="LGCL01000026">
    <property type="protein sequence ID" value="KPL76087.1"/>
    <property type="molecule type" value="Genomic_DNA"/>
</dbReference>
<dbReference type="Proteomes" id="UP000050417">
    <property type="component" value="Unassembled WGS sequence"/>
</dbReference>
<evidence type="ECO:0000256" key="3">
    <source>
        <dbReference type="ARBA" id="ARBA00022538"/>
    </source>
</evidence>
<dbReference type="PANTHER" id="PTHR43833:SF5">
    <property type="entry name" value="TRK SYSTEM POTASSIUM UPTAKE PROTEIN TRKA"/>
    <property type="match status" value="1"/>
</dbReference>
<accession>A0A0P6XLQ2</accession>
<dbReference type="InterPro" id="IPR003148">
    <property type="entry name" value="RCK_N"/>
</dbReference>
<dbReference type="Gene3D" id="3.40.50.720">
    <property type="entry name" value="NAD(P)-binding Rossmann-like Domain"/>
    <property type="match status" value="1"/>
</dbReference>
<evidence type="ECO:0000256" key="5">
    <source>
        <dbReference type="ARBA" id="ARBA00023027"/>
    </source>
</evidence>
<gene>
    <name evidence="9" type="ORF">ADN00_12140</name>
</gene>
<dbReference type="STRING" id="1134406.ADN00_12140"/>
<dbReference type="GO" id="GO:0015079">
    <property type="term" value="F:potassium ion transmembrane transporter activity"/>
    <property type="evidence" value="ECO:0007669"/>
    <property type="project" value="InterPro"/>
</dbReference>
<name>A0A0P6XLQ2_9CHLR</name>